<dbReference type="AlphaFoldDB" id="A0A1B1U4B9"/>
<protein>
    <submittedName>
        <fullName evidence="1">Uncharacterized protein</fullName>
    </submittedName>
</protein>
<evidence type="ECO:0000313" key="2">
    <source>
        <dbReference type="Proteomes" id="UP000092884"/>
    </source>
</evidence>
<name>A0A1B1U4B9_9HELI</name>
<dbReference type="Proteomes" id="UP000092884">
    <property type="component" value="Chromosome"/>
</dbReference>
<sequence length="76" mass="8569">MGLNEGNYKEAFGYALWLGGNEGNYKSKGTKAFGLGVKSETRDHHSLQEVSSLWWGIWCQMPLRMLLQTNCAVVFI</sequence>
<gene>
    <name evidence="1" type="ORF">BBW65_01725</name>
</gene>
<dbReference type="KEGG" id="het:BBW65_01725"/>
<accession>A0A1B1U4B9</accession>
<organism evidence="1 2">
    <name type="scientific">Helicobacter enhydrae</name>
    <dbReference type="NCBI Taxonomy" id="222136"/>
    <lineage>
        <taxon>Bacteria</taxon>
        <taxon>Pseudomonadati</taxon>
        <taxon>Campylobacterota</taxon>
        <taxon>Epsilonproteobacteria</taxon>
        <taxon>Campylobacterales</taxon>
        <taxon>Helicobacteraceae</taxon>
        <taxon>Helicobacter</taxon>
    </lineage>
</organism>
<reference evidence="2" key="1">
    <citation type="submission" date="2016-07" db="EMBL/GenBank/DDBJ databases">
        <authorList>
            <person name="Florea S."/>
            <person name="Webb J.S."/>
            <person name="Jaromczyk J."/>
            <person name="Schardl C.L."/>
        </authorList>
    </citation>
    <scope>NUCLEOTIDE SEQUENCE [LARGE SCALE GENOMIC DNA]</scope>
    <source>
        <strain evidence="2">MIT 01-6242</strain>
    </source>
</reference>
<keyword evidence="2" id="KW-1185">Reference proteome</keyword>
<dbReference type="EMBL" id="CP016503">
    <property type="protein sequence ID" value="ANV97603.1"/>
    <property type="molecule type" value="Genomic_DNA"/>
</dbReference>
<evidence type="ECO:0000313" key="1">
    <source>
        <dbReference type="EMBL" id="ANV97603.1"/>
    </source>
</evidence>
<proteinExistence type="predicted"/>